<evidence type="ECO:0000256" key="2">
    <source>
        <dbReference type="ARBA" id="ARBA00022679"/>
    </source>
</evidence>
<keyword evidence="9" id="KW-0012">Acyltransferase</keyword>
<protein>
    <submittedName>
        <fullName evidence="9">L,D-transpeptidase</fullName>
        <ecNumber evidence="9">2.3.2.-</ecNumber>
    </submittedName>
</protein>
<dbReference type="CDD" id="cd16913">
    <property type="entry name" value="YkuD_like"/>
    <property type="match status" value="1"/>
</dbReference>
<dbReference type="SUPFAM" id="SSF141523">
    <property type="entry name" value="L,D-transpeptidase catalytic domain-like"/>
    <property type="match status" value="1"/>
</dbReference>
<evidence type="ECO:0000256" key="6">
    <source>
        <dbReference type="PROSITE-ProRule" id="PRU01373"/>
    </source>
</evidence>
<keyword evidence="5 6" id="KW-0961">Cell wall biogenesis/degradation</keyword>
<dbReference type="InterPro" id="IPR050979">
    <property type="entry name" value="LD-transpeptidase"/>
</dbReference>
<sequence length="152" mass="16842">MILLKLRASFFALVLAGSLTSPVPWPSYVVVDKSEHTLTYYSFSIPVITFSVGTGRKEEDTPTGTFPIVMLVKNPWYLKKNIPGGDPENPLGSRWIGLEVPGTDGSKYGIHGTNQPDSIGENRSAGCIRMRNQDVNWLYRYVRIGTLVKIAP</sequence>
<feature type="signal peptide" evidence="7">
    <location>
        <begin position="1"/>
        <end position="21"/>
    </location>
</feature>
<gene>
    <name evidence="9" type="ORF">ACFO8Q_19930</name>
</gene>
<dbReference type="PANTHER" id="PTHR30582:SF4">
    <property type="entry name" value="L,D-TRANSPEPTIDASE YQJB-RELATED"/>
    <property type="match status" value="1"/>
</dbReference>
<reference evidence="10" key="1">
    <citation type="journal article" date="2019" name="Int. J. Syst. Evol. Microbiol.">
        <title>The Global Catalogue of Microorganisms (GCM) 10K type strain sequencing project: providing services to taxonomists for standard genome sequencing and annotation.</title>
        <authorList>
            <consortium name="The Broad Institute Genomics Platform"/>
            <consortium name="The Broad Institute Genome Sequencing Center for Infectious Disease"/>
            <person name="Wu L."/>
            <person name="Ma J."/>
        </authorList>
    </citation>
    <scope>NUCLEOTIDE SEQUENCE [LARGE SCALE GENOMIC DNA]</scope>
    <source>
        <strain evidence="10">WYCCWR 12678</strain>
    </source>
</reference>
<dbReference type="Pfam" id="PF03734">
    <property type="entry name" value="YkuD"/>
    <property type="match status" value="1"/>
</dbReference>
<keyword evidence="7" id="KW-0732">Signal</keyword>
<dbReference type="InterPro" id="IPR005490">
    <property type="entry name" value="LD_TPept_cat_dom"/>
</dbReference>
<proteinExistence type="predicted"/>
<dbReference type="EC" id="2.3.2.-" evidence="9"/>
<keyword evidence="10" id="KW-1185">Reference proteome</keyword>
<dbReference type="Gene3D" id="2.40.440.10">
    <property type="entry name" value="L,D-transpeptidase catalytic domain-like"/>
    <property type="match status" value="1"/>
</dbReference>
<dbReference type="PANTHER" id="PTHR30582">
    <property type="entry name" value="L,D-TRANSPEPTIDASE"/>
    <property type="match status" value="1"/>
</dbReference>
<evidence type="ECO:0000259" key="8">
    <source>
        <dbReference type="PROSITE" id="PS52029"/>
    </source>
</evidence>
<evidence type="ECO:0000256" key="7">
    <source>
        <dbReference type="SAM" id="SignalP"/>
    </source>
</evidence>
<comment type="pathway">
    <text evidence="1 6">Cell wall biogenesis; peptidoglycan biosynthesis.</text>
</comment>
<feature type="active site" description="Proton donor/acceptor" evidence="6">
    <location>
        <position position="111"/>
    </location>
</feature>
<comment type="caution">
    <text evidence="9">The sequence shown here is derived from an EMBL/GenBank/DDBJ whole genome shotgun (WGS) entry which is preliminary data.</text>
</comment>
<evidence type="ECO:0000313" key="10">
    <source>
        <dbReference type="Proteomes" id="UP001596002"/>
    </source>
</evidence>
<organism evidence="9 10">
    <name type="scientific">Effusibacillus consociatus</name>
    <dbReference type="NCBI Taxonomy" id="1117041"/>
    <lineage>
        <taxon>Bacteria</taxon>
        <taxon>Bacillati</taxon>
        <taxon>Bacillota</taxon>
        <taxon>Bacilli</taxon>
        <taxon>Bacillales</taxon>
        <taxon>Alicyclobacillaceae</taxon>
        <taxon>Effusibacillus</taxon>
    </lineage>
</organism>
<dbReference type="Proteomes" id="UP001596002">
    <property type="component" value="Unassembled WGS sequence"/>
</dbReference>
<evidence type="ECO:0000313" key="9">
    <source>
        <dbReference type="EMBL" id="MFC4769602.1"/>
    </source>
</evidence>
<accession>A0ABV9QAI1</accession>
<keyword evidence="2 9" id="KW-0808">Transferase</keyword>
<feature type="active site" description="Nucleophile" evidence="6">
    <location>
        <position position="127"/>
    </location>
</feature>
<evidence type="ECO:0000256" key="5">
    <source>
        <dbReference type="ARBA" id="ARBA00023316"/>
    </source>
</evidence>
<dbReference type="InterPro" id="IPR038063">
    <property type="entry name" value="Transpep_catalytic_dom"/>
</dbReference>
<feature type="chain" id="PRO_5046163694" evidence="7">
    <location>
        <begin position="22"/>
        <end position="152"/>
    </location>
</feature>
<keyword evidence="3 6" id="KW-0133">Cell shape</keyword>
<evidence type="ECO:0000256" key="3">
    <source>
        <dbReference type="ARBA" id="ARBA00022960"/>
    </source>
</evidence>
<keyword evidence="4 6" id="KW-0573">Peptidoglycan synthesis</keyword>
<feature type="domain" description="L,D-TPase catalytic" evidence="8">
    <location>
        <begin position="27"/>
        <end position="151"/>
    </location>
</feature>
<dbReference type="GO" id="GO:0016746">
    <property type="term" value="F:acyltransferase activity"/>
    <property type="evidence" value="ECO:0007669"/>
    <property type="project" value="UniProtKB-KW"/>
</dbReference>
<name>A0ABV9QAI1_9BACL</name>
<evidence type="ECO:0000256" key="4">
    <source>
        <dbReference type="ARBA" id="ARBA00022984"/>
    </source>
</evidence>
<evidence type="ECO:0000256" key="1">
    <source>
        <dbReference type="ARBA" id="ARBA00004752"/>
    </source>
</evidence>
<dbReference type="PROSITE" id="PS52029">
    <property type="entry name" value="LD_TPASE"/>
    <property type="match status" value="1"/>
</dbReference>
<dbReference type="EMBL" id="JBHSHC010000140">
    <property type="protein sequence ID" value="MFC4769602.1"/>
    <property type="molecule type" value="Genomic_DNA"/>
</dbReference>
<dbReference type="RefSeq" id="WP_380028316.1">
    <property type="nucleotide sequence ID" value="NZ_JBHSHC010000140.1"/>
</dbReference>